<dbReference type="InterPro" id="IPR036890">
    <property type="entry name" value="HATPase_C_sf"/>
</dbReference>
<dbReference type="Gene3D" id="1.20.5.1930">
    <property type="match status" value="1"/>
</dbReference>
<dbReference type="InterPro" id="IPR003660">
    <property type="entry name" value="HAMP_dom"/>
</dbReference>
<keyword evidence="9" id="KW-0597">Phosphoprotein</keyword>
<keyword evidence="14" id="KW-0411">Iron-sulfur</keyword>
<dbReference type="Pfam" id="PF00672">
    <property type="entry name" value="HAMP"/>
    <property type="match status" value="1"/>
</dbReference>
<dbReference type="Gene3D" id="6.10.340.10">
    <property type="match status" value="1"/>
</dbReference>
<dbReference type="PRINTS" id="PR00344">
    <property type="entry name" value="BCTRLSENSOR"/>
</dbReference>
<dbReference type="OrthoDB" id="9797605at2"/>
<evidence type="ECO:0000256" key="16">
    <source>
        <dbReference type="ARBA" id="ARBA00030800"/>
    </source>
</evidence>
<dbReference type="Pfam" id="PF02518">
    <property type="entry name" value="HATPase_c"/>
    <property type="match status" value="1"/>
</dbReference>
<evidence type="ECO:0000256" key="14">
    <source>
        <dbReference type="ARBA" id="ARBA00023014"/>
    </source>
</evidence>
<keyword evidence="8" id="KW-0963">Cytoplasm</keyword>
<dbReference type="InterPro" id="IPR004358">
    <property type="entry name" value="Sig_transdc_His_kin-like_C"/>
</dbReference>
<dbReference type="InterPro" id="IPR003594">
    <property type="entry name" value="HATPase_dom"/>
</dbReference>
<evidence type="ECO:0000256" key="17">
    <source>
        <dbReference type="SAM" id="Phobius"/>
    </source>
</evidence>
<comment type="catalytic activity">
    <reaction evidence="1">
        <text>ATP + protein L-histidine = ADP + protein N-phospho-L-histidine.</text>
        <dbReference type="EC" id="2.7.13.3"/>
    </reaction>
</comment>
<proteinExistence type="predicted"/>
<dbReference type="RefSeq" id="WP_092867703.1">
    <property type="nucleotide sequence ID" value="NZ_FPCH01000002.1"/>
</dbReference>
<dbReference type="GO" id="GO:0046983">
    <property type="term" value="F:protein dimerization activity"/>
    <property type="evidence" value="ECO:0007669"/>
    <property type="project" value="InterPro"/>
</dbReference>
<comment type="cofactor">
    <cofactor evidence="2">
        <name>[4Fe-4S] cluster</name>
        <dbReference type="ChEBI" id="CHEBI:49883"/>
    </cofactor>
</comment>
<dbReference type="InterPro" id="IPR050482">
    <property type="entry name" value="Sensor_HK_TwoCompSys"/>
</dbReference>
<evidence type="ECO:0000256" key="7">
    <source>
        <dbReference type="ARBA" id="ARBA00022485"/>
    </source>
</evidence>
<evidence type="ECO:0000259" key="18">
    <source>
        <dbReference type="PROSITE" id="PS50885"/>
    </source>
</evidence>
<evidence type="ECO:0000256" key="3">
    <source>
        <dbReference type="ARBA" id="ARBA00004370"/>
    </source>
</evidence>
<dbReference type="PROSITE" id="PS50885">
    <property type="entry name" value="HAMP"/>
    <property type="match status" value="1"/>
</dbReference>
<evidence type="ECO:0000256" key="2">
    <source>
        <dbReference type="ARBA" id="ARBA00001966"/>
    </source>
</evidence>
<protein>
    <recommendedName>
        <fullName evidence="6">Oxygen sensor histidine kinase NreB</fullName>
        <ecNumber evidence="5">2.7.13.3</ecNumber>
    </recommendedName>
    <alternativeName>
        <fullName evidence="16">Nitrogen regulation protein B</fullName>
    </alternativeName>
</protein>
<keyword evidence="10" id="KW-0808">Transferase</keyword>
<dbReference type="Gene3D" id="3.30.565.10">
    <property type="entry name" value="Histidine kinase-like ATPase, C-terminal domain"/>
    <property type="match status" value="1"/>
</dbReference>
<accession>A0A1I7NH79</accession>
<dbReference type="PANTHER" id="PTHR24421">
    <property type="entry name" value="NITRATE/NITRITE SENSOR PROTEIN NARX-RELATED"/>
    <property type="match status" value="1"/>
</dbReference>
<feature type="transmembrane region" description="Helical" evidence="17">
    <location>
        <begin position="29"/>
        <end position="48"/>
    </location>
</feature>
<evidence type="ECO:0000313" key="20">
    <source>
        <dbReference type="Proteomes" id="UP000199423"/>
    </source>
</evidence>
<evidence type="ECO:0000256" key="1">
    <source>
        <dbReference type="ARBA" id="ARBA00000085"/>
    </source>
</evidence>
<reference evidence="20" key="1">
    <citation type="submission" date="2016-10" db="EMBL/GenBank/DDBJ databases">
        <authorList>
            <person name="Varghese N."/>
            <person name="Submissions S."/>
        </authorList>
    </citation>
    <scope>NUCLEOTIDE SEQUENCE [LARGE SCALE GENOMIC DNA]</scope>
    <source>
        <strain evidence="20">DSM 1565</strain>
    </source>
</reference>
<keyword evidence="20" id="KW-1185">Reference proteome</keyword>
<evidence type="ECO:0000256" key="5">
    <source>
        <dbReference type="ARBA" id="ARBA00012438"/>
    </source>
</evidence>
<sequence length="493" mass="53796">MSALSLGAFAGRVSDTVWRGRSIRNQVLLAMSALLVFASIVAGAVAVYNGRKAVNVEIDASLDFAEGYIRELVQRAAAQDKLADLDHLVAREVQHLRHARVYVQEPGASPRLLRPELTLRDEVSTLDKTPDWFEKLMKPESDSDHSRVIVVPNGERSLLLQGDPDDEIAESWQELSALAVVAIASITLLIGAFYFVLGWILDPLVALARGLVALEAGERSQRLSIPRLGEVADIARKFNSLAASLDQARAENGELYRQIQSVQEEERREIARELHDEAGPCLFGITANAESVARLAAGLKEGDAARIAKRVEEILSITDRLKVMNRELLKRLHPVSIGKVPMTALIEDLIRDFERRHPEVRIVSSVGPFARAYGDRIDLIVYRATQEALTNAMRHGHAENIVVELKEEAGRSHGAAQNAPILISLRVSDDGKGLRPGARAGFGLSAMRERVLSAGGSLVVDGHEPNGTTLSIKIPALPSDDERYAMGANRASA</sequence>
<dbReference type="CDD" id="cd16917">
    <property type="entry name" value="HATPase_UhpB-NarQ-NarX-like"/>
    <property type="match status" value="1"/>
</dbReference>
<dbReference type="Pfam" id="PF07730">
    <property type="entry name" value="HisKA_3"/>
    <property type="match status" value="1"/>
</dbReference>
<keyword evidence="7" id="KW-0479">Metal-binding</keyword>
<dbReference type="SMART" id="SM00387">
    <property type="entry name" value="HATPase_c"/>
    <property type="match status" value="1"/>
</dbReference>
<keyword evidence="11 19" id="KW-0418">Kinase</keyword>
<evidence type="ECO:0000256" key="12">
    <source>
        <dbReference type="ARBA" id="ARBA00023004"/>
    </source>
</evidence>
<keyword evidence="7" id="KW-0004">4Fe-4S</keyword>
<dbReference type="SUPFAM" id="SSF55874">
    <property type="entry name" value="ATPase domain of HSP90 chaperone/DNA topoisomerase II/histidine kinase"/>
    <property type="match status" value="1"/>
</dbReference>
<keyword evidence="17" id="KW-1133">Transmembrane helix</keyword>
<evidence type="ECO:0000256" key="4">
    <source>
        <dbReference type="ARBA" id="ARBA00004496"/>
    </source>
</evidence>
<evidence type="ECO:0000256" key="8">
    <source>
        <dbReference type="ARBA" id="ARBA00022490"/>
    </source>
</evidence>
<dbReference type="InterPro" id="IPR011712">
    <property type="entry name" value="Sig_transdc_His_kin_sub3_dim/P"/>
</dbReference>
<dbReference type="SMART" id="SM00304">
    <property type="entry name" value="HAMP"/>
    <property type="match status" value="1"/>
</dbReference>
<dbReference type="CDD" id="cd06225">
    <property type="entry name" value="HAMP"/>
    <property type="match status" value="1"/>
</dbReference>
<keyword evidence="17" id="KW-0472">Membrane</keyword>
<evidence type="ECO:0000256" key="10">
    <source>
        <dbReference type="ARBA" id="ARBA00022679"/>
    </source>
</evidence>
<evidence type="ECO:0000256" key="11">
    <source>
        <dbReference type="ARBA" id="ARBA00022777"/>
    </source>
</evidence>
<evidence type="ECO:0000313" key="19">
    <source>
        <dbReference type="EMBL" id="SFV34027.1"/>
    </source>
</evidence>
<dbReference type="STRING" id="51670.SAMN04488557_2191"/>
<name>A0A1I7NH79_9HYPH</name>
<keyword evidence="17" id="KW-0812">Transmembrane</keyword>
<dbReference type="Proteomes" id="UP000199423">
    <property type="component" value="Unassembled WGS sequence"/>
</dbReference>
<comment type="subcellular location">
    <subcellularLocation>
        <location evidence="4">Cytoplasm</location>
    </subcellularLocation>
    <subcellularLocation>
        <location evidence="3">Membrane</location>
    </subcellularLocation>
</comment>
<dbReference type="PANTHER" id="PTHR24421:SF58">
    <property type="entry name" value="SIGNAL TRANSDUCTION HISTIDINE-PROTEIN KINASE_PHOSPHATASE UHPB"/>
    <property type="match status" value="1"/>
</dbReference>
<organism evidence="19 20">
    <name type="scientific">Hyphomicrobium facile</name>
    <dbReference type="NCBI Taxonomy" id="51670"/>
    <lineage>
        <taxon>Bacteria</taxon>
        <taxon>Pseudomonadati</taxon>
        <taxon>Pseudomonadota</taxon>
        <taxon>Alphaproteobacteria</taxon>
        <taxon>Hyphomicrobiales</taxon>
        <taxon>Hyphomicrobiaceae</taxon>
        <taxon>Hyphomicrobium</taxon>
    </lineage>
</organism>
<dbReference type="GO" id="GO:0000155">
    <property type="term" value="F:phosphorelay sensor kinase activity"/>
    <property type="evidence" value="ECO:0007669"/>
    <property type="project" value="InterPro"/>
</dbReference>
<gene>
    <name evidence="19" type="ORF">SAMN04488557_2191</name>
</gene>
<evidence type="ECO:0000256" key="9">
    <source>
        <dbReference type="ARBA" id="ARBA00022553"/>
    </source>
</evidence>
<evidence type="ECO:0000256" key="13">
    <source>
        <dbReference type="ARBA" id="ARBA00023012"/>
    </source>
</evidence>
<evidence type="ECO:0000256" key="15">
    <source>
        <dbReference type="ARBA" id="ARBA00024827"/>
    </source>
</evidence>
<dbReference type="EMBL" id="FPCH01000002">
    <property type="protein sequence ID" value="SFV34027.1"/>
    <property type="molecule type" value="Genomic_DNA"/>
</dbReference>
<dbReference type="GO" id="GO:0016020">
    <property type="term" value="C:membrane"/>
    <property type="evidence" value="ECO:0007669"/>
    <property type="project" value="UniProtKB-SubCell"/>
</dbReference>
<keyword evidence="12" id="KW-0408">Iron</keyword>
<dbReference type="GO" id="GO:0005737">
    <property type="term" value="C:cytoplasm"/>
    <property type="evidence" value="ECO:0007669"/>
    <property type="project" value="UniProtKB-SubCell"/>
</dbReference>
<comment type="function">
    <text evidence="15">Member of the two-component regulatory system NreB/NreC involved in the control of dissimilatory nitrate/nitrite reduction in response to oxygen. NreB functions as a direct oxygen sensor histidine kinase which is autophosphorylated, in the absence of oxygen, probably at the conserved histidine residue, and transfers its phosphate group probably to a conserved aspartate residue of NreC. NreB/NreC activates the expression of the nitrate (narGHJI) and nitrite (nir) reductase operons, as well as the putative nitrate transporter gene narT.</text>
</comment>
<evidence type="ECO:0000256" key="6">
    <source>
        <dbReference type="ARBA" id="ARBA00017322"/>
    </source>
</evidence>
<feature type="transmembrane region" description="Helical" evidence="17">
    <location>
        <begin position="177"/>
        <end position="201"/>
    </location>
</feature>
<dbReference type="AlphaFoldDB" id="A0A1I7NH79"/>
<feature type="domain" description="HAMP" evidence="18">
    <location>
        <begin position="198"/>
        <end position="250"/>
    </location>
</feature>
<dbReference type="GO" id="GO:0051539">
    <property type="term" value="F:4 iron, 4 sulfur cluster binding"/>
    <property type="evidence" value="ECO:0007669"/>
    <property type="project" value="UniProtKB-KW"/>
</dbReference>
<dbReference type="EC" id="2.7.13.3" evidence="5"/>
<keyword evidence="13" id="KW-0902">Two-component regulatory system</keyword>